<dbReference type="Pfam" id="PF00346">
    <property type="entry name" value="Complex1_49kDa"/>
    <property type="match status" value="1"/>
</dbReference>
<dbReference type="GO" id="GO:0051287">
    <property type="term" value="F:NAD binding"/>
    <property type="evidence" value="ECO:0007669"/>
    <property type="project" value="InterPro"/>
</dbReference>
<dbReference type="PANTHER" id="PTHR11993:SF10">
    <property type="entry name" value="NADH DEHYDROGENASE [UBIQUINONE] IRON-SULFUR PROTEIN 2, MITOCHONDRIAL"/>
    <property type="match status" value="1"/>
</dbReference>
<dbReference type="SUPFAM" id="SSF56762">
    <property type="entry name" value="HydB/Nqo4-like"/>
    <property type="match status" value="1"/>
</dbReference>
<dbReference type="AlphaFoldDB" id="A0A645JI41"/>
<evidence type="ECO:0000259" key="1">
    <source>
        <dbReference type="Pfam" id="PF00346"/>
    </source>
</evidence>
<sequence length="88" mass="9606">MPDGPVMAKIPKLLKPPVGEVYHSIENPRGELGYYVVSDGSAKPYRIHVRRPSFINLQVLNETCQGLLIADVVAVLATIDSLMGEVDC</sequence>
<feature type="domain" description="NADH-quinone oxidoreductase subunit D" evidence="1">
    <location>
        <begin position="14"/>
        <end position="87"/>
    </location>
</feature>
<organism evidence="2">
    <name type="scientific">bioreactor metagenome</name>
    <dbReference type="NCBI Taxonomy" id="1076179"/>
    <lineage>
        <taxon>unclassified sequences</taxon>
        <taxon>metagenomes</taxon>
        <taxon>ecological metagenomes</taxon>
    </lineage>
</organism>
<reference evidence="2" key="1">
    <citation type="submission" date="2019-08" db="EMBL/GenBank/DDBJ databases">
        <authorList>
            <person name="Kucharzyk K."/>
            <person name="Murdoch R.W."/>
            <person name="Higgins S."/>
            <person name="Loffler F."/>
        </authorList>
    </citation>
    <scope>NUCLEOTIDE SEQUENCE</scope>
</reference>
<comment type="caution">
    <text evidence="2">The sequence shown here is derived from an EMBL/GenBank/DDBJ whole genome shotgun (WGS) entry which is preliminary data.</text>
</comment>
<dbReference type="InterPro" id="IPR022885">
    <property type="entry name" value="NDH1_su_D/H"/>
</dbReference>
<proteinExistence type="predicted"/>
<dbReference type="EC" id="1.6.5.11" evidence="2"/>
<dbReference type="InterPro" id="IPR029014">
    <property type="entry name" value="NiFe-Hase_large"/>
</dbReference>
<gene>
    <name evidence="2" type="primary">nqo4_13</name>
    <name evidence="2" type="ORF">SDC9_211126</name>
</gene>
<keyword evidence="2" id="KW-0560">Oxidoreductase</keyword>
<name>A0A645JI41_9ZZZZ</name>
<dbReference type="PANTHER" id="PTHR11993">
    <property type="entry name" value="NADH-UBIQUINONE OXIDOREDUCTASE 49 KDA SUBUNIT"/>
    <property type="match status" value="1"/>
</dbReference>
<dbReference type="GO" id="GO:0016651">
    <property type="term" value="F:oxidoreductase activity, acting on NAD(P)H"/>
    <property type="evidence" value="ECO:0007669"/>
    <property type="project" value="InterPro"/>
</dbReference>
<dbReference type="GO" id="GO:0048038">
    <property type="term" value="F:quinone binding"/>
    <property type="evidence" value="ECO:0007669"/>
    <property type="project" value="InterPro"/>
</dbReference>
<protein>
    <submittedName>
        <fullName evidence="2">NADH-quinone oxidoreductase subunit 4</fullName>
        <ecNumber evidence="2">1.6.5.11</ecNumber>
    </submittedName>
</protein>
<dbReference type="Gene3D" id="1.10.645.10">
    <property type="entry name" value="Cytochrome-c3 Hydrogenase, chain B"/>
    <property type="match status" value="1"/>
</dbReference>
<dbReference type="EMBL" id="VSSQ01142681">
    <property type="protein sequence ID" value="MPN63368.1"/>
    <property type="molecule type" value="Genomic_DNA"/>
</dbReference>
<dbReference type="InterPro" id="IPR001135">
    <property type="entry name" value="NADH_Q_OxRdtase_suD"/>
</dbReference>
<accession>A0A645JI41</accession>
<evidence type="ECO:0000313" key="2">
    <source>
        <dbReference type="EMBL" id="MPN63368.1"/>
    </source>
</evidence>